<organism evidence="1 2">
    <name type="scientific">Nocardioides panacisoli</name>
    <dbReference type="NCBI Taxonomy" id="627624"/>
    <lineage>
        <taxon>Bacteria</taxon>
        <taxon>Bacillati</taxon>
        <taxon>Actinomycetota</taxon>
        <taxon>Actinomycetes</taxon>
        <taxon>Propionibacteriales</taxon>
        <taxon>Nocardioidaceae</taxon>
        <taxon>Nocardioides</taxon>
    </lineage>
</organism>
<protein>
    <recommendedName>
        <fullName evidence="3">Peptidase C39-like domain-containing protein</fullName>
    </recommendedName>
</protein>
<evidence type="ECO:0008006" key="3">
    <source>
        <dbReference type="Google" id="ProtNLM"/>
    </source>
</evidence>
<keyword evidence="2" id="KW-1185">Reference proteome</keyword>
<dbReference type="RefSeq" id="WP_344772288.1">
    <property type="nucleotide sequence ID" value="NZ_BAABAH010000001.1"/>
</dbReference>
<gene>
    <name evidence="1" type="ORF">GCM10022242_05830</name>
</gene>
<name>A0ABP7HVK9_9ACTN</name>
<evidence type="ECO:0000313" key="1">
    <source>
        <dbReference type="EMBL" id="GAA3805475.1"/>
    </source>
</evidence>
<proteinExistence type="predicted"/>
<accession>A0ABP7HVK9</accession>
<sequence>MDWPADLDPASLEQPDGTSCGAAAALAARALLTPWRPTHPGTEIAEEHQMLCSATSARERFQMPWPQALGTPPWAIANTLRVLTDRHIATLVARPRPAIAYEVLWENVVDRPLAVYIGSRWLPRHVVLAFASVGDAIRVFDPAGGELVTVPREHWQRHAVGVAGWDHLWFVV</sequence>
<dbReference type="Proteomes" id="UP001501821">
    <property type="component" value="Unassembled WGS sequence"/>
</dbReference>
<reference evidence="2" key="1">
    <citation type="journal article" date="2019" name="Int. J. Syst. Evol. Microbiol.">
        <title>The Global Catalogue of Microorganisms (GCM) 10K type strain sequencing project: providing services to taxonomists for standard genome sequencing and annotation.</title>
        <authorList>
            <consortium name="The Broad Institute Genomics Platform"/>
            <consortium name="The Broad Institute Genome Sequencing Center for Infectious Disease"/>
            <person name="Wu L."/>
            <person name="Ma J."/>
        </authorList>
    </citation>
    <scope>NUCLEOTIDE SEQUENCE [LARGE SCALE GENOMIC DNA]</scope>
    <source>
        <strain evidence="2">JCM 16953</strain>
    </source>
</reference>
<comment type="caution">
    <text evidence="1">The sequence shown here is derived from an EMBL/GenBank/DDBJ whole genome shotgun (WGS) entry which is preliminary data.</text>
</comment>
<dbReference type="EMBL" id="BAABAH010000001">
    <property type="protein sequence ID" value="GAA3805475.1"/>
    <property type="molecule type" value="Genomic_DNA"/>
</dbReference>
<evidence type="ECO:0000313" key="2">
    <source>
        <dbReference type="Proteomes" id="UP001501821"/>
    </source>
</evidence>